<reference evidence="3" key="1">
    <citation type="journal article" date="2019" name="Int. J. Syst. Evol. Microbiol.">
        <title>The Global Catalogue of Microorganisms (GCM) 10K type strain sequencing project: providing services to taxonomists for standard genome sequencing and annotation.</title>
        <authorList>
            <consortium name="The Broad Institute Genomics Platform"/>
            <consortium name="The Broad Institute Genome Sequencing Center for Infectious Disease"/>
            <person name="Wu L."/>
            <person name="Ma J."/>
        </authorList>
    </citation>
    <scope>NUCLEOTIDE SEQUENCE [LARGE SCALE GENOMIC DNA]</scope>
    <source>
        <strain evidence="3">CCUG 54356</strain>
    </source>
</reference>
<evidence type="ECO:0000313" key="3">
    <source>
        <dbReference type="Proteomes" id="UP001597264"/>
    </source>
</evidence>
<comment type="caution">
    <text evidence="2">The sequence shown here is derived from an EMBL/GenBank/DDBJ whole genome shotgun (WGS) entry which is preliminary data.</text>
</comment>
<name>A0ABW3U4U5_9GAMM</name>
<evidence type="ECO:0000313" key="2">
    <source>
        <dbReference type="EMBL" id="MFD1215868.1"/>
    </source>
</evidence>
<organism evidence="2 3">
    <name type="scientific">Microbulbifer celer</name>
    <dbReference type="NCBI Taxonomy" id="435905"/>
    <lineage>
        <taxon>Bacteria</taxon>
        <taxon>Pseudomonadati</taxon>
        <taxon>Pseudomonadota</taxon>
        <taxon>Gammaproteobacteria</taxon>
        <taxon>Cellvibrionales</taxon>
        <taxon>Microbulbiferaceae</taxon>
        <taxon>Microbulbifer</taxon>
    </lineage>
</organism>
<evidence type="ECO:0000256" key="1">
    <source>
        <dbReference type="SAM" id="MobiDB-lite"/>
    </source>
</evidence>
<accession>A0ABW3U4U5</accession>
<keyword evidence="3" id="KW-1185">Reference proteome</keyword>
<protein>
    <submittedName>
        <fullName evidence="2">Uncharacterized protein</fullName>
    </submittedName>
</protein>
<proteinExistence type="predicted"/>
<dbReference type="RefSeq" id="WP_230436347.1">
    <property type="nucleotide sequence ID" value="NZ_CP087715.1"/>
</dbReference>
<gene>
    <name evidence="2" type="ORF">ACFQ2X_04595</name>
</gene>
<dbReference type="Proteomes" id="UP001597264">
    <property type="component" value="Unassembled WGS sequence"/>
</dbReference>
<dbReference type="EMBL" id="JBHTLR010000005">
    <property type="protein sequence ID" value="MFD1215868.1"/>
    <property type="molecule type" value="Genomic_DNA"/>
</dbReference>
<feature type="compositionally biased region" description="Basic and acidic residues" evidence="1">
    <location>
        <begin position="257"/>
        <end position="269"/>
    </location>
</feature>
<feature type="region of interest" description="Disordered" evidence="1">
    <location>
        <begin position="257"/>
        <end position="280"/>
    </location>
</feature>
<sequence>MDDLIDQHKVLDYCAFEDSSISCYDLSGIQLVFPGEIAEPHEYHPGYISHCVDIYDHEVFEPYISPLCPRDYNNNRPKRSYADISTVWWRHFVPYDSQLAAVGSCKIDIRVIWPASDAHPFEINFTDRDSFESACFDIANEKELDPKAFLYPKKFDELIHHNIKNRHWVQANHGSYSVHRHYTFYTALTKDHLLKLVFRPHGYWDQGTEPPPETLKKVFVSFWDFMDKLTIIEERAQQTRQPGIELKGEALERHRFEQEQARKRSERKLQSALGDSLDGW</sequence>